<dbReference type="Proteomes" id="UP000183810">
    <property type="component" value="Chromosome"/>
</dbReference>
<evidence type="ECO:0000313" key="2">
    <source>
        <dbReference type="Proteomes" id="UP000183810"/>
    </source>
</evidence>
<protein>
    <recommendedName>
        <fullName evidence="3">Type I restriction modification DNA specificity domain-containing protein</fullName>
    </recommendedName>
</protein>
<accession>A0A1J0VPP3</accession>
<evidence type="ECO:0008006" key="3">
    <source>
        <dbReference type="Google" id="ProtNLM"/>
    </source>
</evidence>
<reference evidence="1" key="1">
    <citation type="submission" date="2016-11" db="EMBL/GenBank/DDBJ databases">
        <authorList>
            <person name="Jaros S."/>
            <person name="Januszkiewicz K."/>
            <person name="Wedrychowicz H."/>
        </authorList>
    </citation>
    <scope>NUCLEOTIDE SEQUENCE [LARGE SCALE GENOMIC DNA]</scope>
    <source>
        <strain evidence="1">Y48</strain>
    </source>
</reference>
<proteinExistence type="predicted"/>
<dbReference type="KEGG" id="nsl:BOX37_08380"/>
<keyword evidence="2" id="KW-1185">Reference proteome</keyword>
<gene>
    <name evidence="1" type="ORF">BOX37_08380</name>
</gene>
<dbReference type="EMBL" id="CP018082">
    <property type="protein sequence ID" value="APE33985.1"/>
    <property type="molecule type" value="Genomic_DNA"/>
</dbReference>
<name>A0A1J0VPP3_9NOCA</name>
<organism evidence="1 2">
    <name type="scientific">Nocardia mangyaensis</name>
    <dbReference type="NCBI Taxonomy" id="2213200"/>
    <lineage>
        <taxon>Bacteria</taxon>
        <taxon>Bacillati</taxon>
        <taxon>Actinomycetota</taxon>
        <taxon>Actinomycetes</taxon>
        <taxon>Mycobacteriales</taxon>
        <taxon>Nocardiaceae</taxon>
        <taxon>Nocardia</taxon>
    </lineage>
</organism>
<dbReference type="AlphaFoldDB" id="A0A1J0VPP3"/>
<evidence type="ECO:0000313" key="1">
    <source>
        <dbReference type="EMBL" id="APE33985.1"/>
    </source>
</evidence>
<sequence>MTLGELVDAGALAMLESPPTLMSTDAGSDMLTAKDIRLGRASSKIGDPRTPGAVTAQQGDVVVAVGVPTMARVCAAEVLVAPGVMVLRGNPTVIDAVFLSGVIRAAGESAAGKQVDLFAVNFPRLPLGGQRDAGAAIGRLMDIESAWRAQRLVVERLVGAGLAGLATGTLRAQPGAGDVGE</sequence>